<proteinExistence type="predicted"/>
<reference evidence="2" key="1">
    <citation type="submission" date="2021-02" db="EMBL/GenBank/DDBJ databases">
        <authorList>
            <person name="Palmer J.M."/>
        </authorList>
    </citation>
    <scope>NUCLEOTIDE SEQUENCE</scope>
    <source>
        <strain evidence="2">SCRP734</strain>
    </source>
</reference>
<keyword evidence="3" id="KW-1185">Reference proteome</keyword>
<dbReference type="PROSITE" id="PS00108">
    <property type="entry name" value="PROTEIN_KINASE_ST"/>
    <property type="match status" value="1"/>
</dbReference>
<dbReference type="InterPro" id="IPR000719">
    <property type="entry name" value="Prot_kinase_dom"/>
</dbReference>
<organism evidence="2 3">
    <name type="scientific">Phytophthora pseudosyringae</name>
    <dbReference type="NCBI Taxonomy" id="221518"/>
    <lineage>
        <taxon>Eukaryota</taxon>
        <taxon>Sar</taxon>
        <taxon>Stramenopiles</taxon>
        <taxon>Oomycota</taxon>
        <taxon>Peronosporomycetes</taxon>
        <taxon>Peronosporales</taxon>
        <taxon>Peronosporaceae</taxon>
        <taxon>Phytophthora</taxon>
    </lineage>
</organism>
<dbReference type="PANTHER" id="PTHR44329">
    <property type="entry name" value="SERINE/THREONINE-PROTEIN KINASE TNNI3K-RELATED"/>
    <property type="match status" value="1"/>
</dbReference>
<name>A0A8T1VEJ2_9STRA</name>
<feature type="domain" description="Protein kinase" evidence="1">
    <location>
        <begin position="694"/>
        <end position="967"/>
    </location>
</feature>
<protein>
    <submittedName>
        <fullName evidence="2">Leucine-rich repeat serine/threonine-protein kinase 2</fullName>
    </submittedName>
</protein>
<feature type="domain" description="Protein kinase" evidence="1">
    <location>
        <begin position="1140"/>
        <end position="1392"/>
    </location>
</feature>
<dbReference type="InterPro" id="IPR008271">
    <property type="entry name" value="Ser/Thr_kinase_AS"/>
</dbReference>
<dbReference type="Proteomes" id="UP000694044">
    <property type="component" value="Unassembled WGS sequence"/>
</dbReference>
<dbReference type="InterPro" id="IPR051681">
    <property type="entry name" value="Ser/Thr_Kinases-Pseudokinases"/>
</dbReference>
<dbReference type="InterPro" id="IPR001245">
    <property type="entry name" value="Ser-Thr/Tyr_kinase_cat_dom"/>
</dbReference>
<evidence type="ECO:0000259" key="1">
    <source>
        <dbReference type="PROSITE" id="PS50011"/>
    </source>
</evidence>
<keyword evidence="2" id="KW-0808">Transferase</keyword>
<dbReference type="PROSITE" id="PS50011">
    <property type="entry name" value="PROTEIN_KINASE_DOM"/>
    <property type="match status" value="3"/>
</dbReference>
<dbReference type="GO" id="GO:0004674">
    <property type="term" value="F:protein serine/threonine kinase activity"/>
    <property type="evidence" value="ECO:0007669"/>
    <property type="project" value="TreeGrafter"/>
</dbReference>
<comment type="caution">
    <text evidence="2">The sequence shown here is derived from an EMBL/GenBank/DDBJ whole genome shotgun (WGS) entry which is preliminary data.</text>
</comment>
<evidence type="ECO:0000313" key="3">
    <source>
        <dbReference type="Proteomes" id="UP000694044"/>
    </source>
</evidence>
<dbReference type="SMART" id="SM00220">
    <property type="entry name" value="S_TKc"/>
    <property type="match status" value="2"/>
</dbReference>
<dbReference type="EMBL" id="JAGDFM010000336">
    <property type="protein sequence ID" value="KAG7379672.1"/>
    <property type="molecule type" value="Genomic_DNA"/>
</dbReference>
<dbReference type="GO" id="GO:0005524">
    <property type="term" value="F:ATP binding"/>
    <property type="evidence" value="ECO:0007669"/>
    <property type="project" value="InterPro"/>
</dbReference>
<dbReference type="Pfam" id="PF07714">
    <property type="entry name" value="PK_Tyr_Ser-Thr"/>
    <property type="match status" value="2"/>
</dbReference>
<dbReference type="OrthoDB" id="167257at2759"/>
<keyword evidence="2" id="KW-0418">Kinase</keyword>
<evidence type="ECO:0000313" key="2">
    <source>
        <dbReference type="EMBL" id="KAG7379672.1"/>
    </source>
</evidence>
<feature type="domain" description="Protein kinase" evidence="1">
    <location>
        <begin position="1443"/>
        <end position="1691"/>
    </location>
</feature>
<dbReference type="PANTHER" id="PTHR44329:SF214">
    <property type="entry name" value="PROTEIN KINASE DOMAIN-CONTAINING PROTEIN"/>
    <property type="match status" value="1"/>
</dbReference>
<sequence length="1903" mass="215544">MSGAWGIRVDLLVDDSSRWHSSHRGVVATSDFIGDALVARLRDAACASRDEVKASVLEFWGRELVRRLIEYEREPRLLVQLASTGRVATVLVQALRTSAELLPPLEVETTNETVETQGREAFEALKREREQRMEVFEALLSDEARLRTQVGGEKQQLELLTLMKNDVEIYGGALTDREKDVIGELYTRLVQSSGIVVGTIPSWFTTTTTLWSDATKSPMDEDDEERLLRQVHSWSQLRHPHVRKFYGACHVGRPFTIHEGSTEILTDDLSWEDLLGLALGLNYVHEQGFVLREFSRDTLLQLSSERKFVLSGMELVQIETEREGELSISSNIYSFGIALLDVLGRARGGVGATATMGHFPDRHPAFLNDREWQLLSLMCSAAARTVSQVVYGIKNIMRFEDVGESTALVILGKDVPPHVVPDTGLTIRGIVDILDKSCDEDSTFCHVRNRFADIYQQLIAQAGPVPLSLIENFQSMLWNFVDRPLVAGTWSCDSLVFSDRSVGDSDFFLHNQIDYLRCQAPHLLKASDIHEWKPVQQSYQDEALAIWQQVQFQTEEEGNSEHTHEESANGIDMLGTSIHQELLKREPSHKNAVAINFLRRDLEKHRAAYMSEPRLLIRWADTGSIVQILERIIESAVEVIGLDLKGSWYDSLRQERSDRVQFYKQLLTDRNRFLEEIGDHCQMRRLQTLLLHSLQKYDDVLSSDECSVTASMTELLVEKLDGAIISVPTWFATSETEWSFAQRSALTGDENECVRHVELWAKLNHPNLRKFYGACHVGAEPYAIHEESIQLSPADVIANGDVWRLMLDYAHGLHYLHSQGLAHTAFSMENLCVTWEKKNVLSGVGLIRCLDIKPLVCGHNTELVGSKDSDVLAFGVAAFQVLAMAHITDQDGLSHLEGNQLGDIWLQIAKTAKPTPLAGKRSAKSLAAEVVNLMTENEWNLLVGMCAEEPQQRINIAKIIYLMEDLVENDELLSPGVGQCAAPTPNNTHSDFRKYVYPSSAQTIKEMLDSLDDQCNAENSDNYSVYERLVDIYAHFEVASSPISPSLVSHFAMVVYDFLSRVDRRLDKSMGFSVSESVAFSVADRNFGVQRQLDALLERSNVLKSKNPVHHWQTNGPSTKIGYQPHDKETPVWLIQSEQVQFGDPIARGAFGEAYWGKWLGTDVVIKRVLTNQSIADFHHQFRHEADLWFPLNHANLIKLYGACEENNRPPIFVCEPAIHGTLASFLKGKPREEIWGSLYSAAQGLQHLHNHGIVHNDLKGNNVLVCDNDLVKLADFGLSVFVGRAGYVNNASGTGALRWKAPECLDKPRPSFASDIFSLGMCVVEVVTGDFPWGKSTPDQVVKKLVNARLLPSQKDQFSSDEWELVLRMCEYDPEKRISIGAVVCLLYQFYSGPDTFTVPVDYVLGSERYDEIMFSAFEALRYRDDTYDRSVMLPKWFIPGYQVSYRDTSSSFGCGTILTRNWLGINVVVKLQKPSEDKAYQFCRQVKTWFALNHANVIQLYGACFVKRKFFVCEWATMGDLAECLKGQGRDSIWHCLQDVARGLRYMHSRGIIHGELMGNSLFVCKNGVTKIGNFDVSFYAQPEGPHDGAKVDDAIRWRAPEVLQGEMPTFAADIYSLGMCIIEIITEECPWGSLDDGAIRHHVVNEQRLPPRPMMLSNLEWDLVKRMCHFDPKSRIGIDAVVCYMEHFSTVELQDQKNLRRQHPISDTFSCLSTRSFWNLPSSTQPTQLPMSAAISVVQDLAKIFELREAIRRQRRVNRQTYLRLMEIHVELQLLHDNATLRRHDTVKKFALAVHNFSRYLQKYNDMSRVVRIFKFSKMETERQRIVDDIDQLFRMIGLADFVTVMNGNALAAENVAKFLSKLEDVHAGAKLTHEQIQEVLLQLVEKRKNDEAEKELVTL</sequence>
<accession>A0A8T1VEJ2</accession>
<gene>
    <name evidence="2" type="primary">LRRK2_20</name>
    <name evidence="2" type="ORF">PHYPSEUDO_008307</name>
</gene>